<feature type="signal peptide" evidence="3">
    <location>
        <begin position="1"/>
        <end position="16"/>
    </location>
</feature>
<protein>
    <submittedName>
        <fullName evidence="4">Uncharacterized protein</fullName>
    </submittedName>
</protein>
<dbReference type="EMBL" id="ONZQ02000010">
    <property type="protein sequence ID" value="SPO04385.1"/>
    <property type="molecule type" value="Genomic_DNA"/>
</dbReference>
<organism evidence="4 5">
    <name type="scientific">Cephalotrichum gorgonifer</name>
    <dbReference type="NCBI Taxonomy" id="2041049"/>
    <lineage>
        <taxon>Eukaryota</taxon>
        <taxon>Fungi</taxon>
        <taxon>Dikarya</taxon>
        <taxon>Ascomycota</taxon>
        <taxon>Pezizomycotina</taxon>
        <taxon>Sordariomycetes</taxon>
        <taxon>Hypocreomycetidae</taxon>
        <taxon>Microascales</taxon>
        <taxon>Microascaceae</taxon>
        <taxon>Cephalotrichum</taxon>
    </lineage>
</organism>
<keyword evidence="3" id="KW-0732">Signal</keyword>
<feature type="compositionally biased region" description="Basic and acidic residues" evidence="1">
    <location>
        <begin position="354"/>
        <end position="366"/>
    </location>
</feature>
<feature type="region of interest" description="Disordered" evidence="1">
    <location>
        <begin position="244"/>
        <end position="366"/>
    </location>
</feature>
<dbReference type="Proteomes" id="UP001187682">
    <property type="component" value="Unassembled WGS sequence"/>
</dbReference>
<name>A0AAE8N107_9PEZI</name>
<keyword evidence="2" id="KW-0472">Membrane</keyword>
<feature type="compositionally biased region" description="Polar residues" evidence="1">
    <location>
        <begin position="297"/>
        <end position="319"/>
    </location>
</feature>
<comment type="caution">
    <text evidence="4">The sequence shown here is derived from an EMBL/GenBank/DDBJ whole genome shotgun (WGS) entry which is preliminary data.</text>
</comment>
<proteinExistence type="predicted"/>
<evidence type="ECO:0000313" key="4">
    <source>
        <dbReference type="EMBL" id="SPO04385.1"/>
    </source>
</evidence>
<feature type="compositionally biased region" description="Low complexity" evidence="1">
    <location>
        <begin position="173"/>
        <end position="201"/>
    </location>
</feature>
<dbReference type="AlphaFoldDB" id="A0AAE8N107"/>
<feature type="compositionally biased region" description="Low complexity" evidence="1">
    <location>
        <begin position="320"/>
        <end position="345"/>
    </location>
</feature>
<sequence length="366" mass="36909">MLKYSLLSLSLGLAAAQSVDQRLIGYYIDQDTTVTATCHSTPDYTVSWITVASETGACGRVDPDGSTASFWGLKCTETSGTPAYLYTGVVRSGGTIADAFSAIQLCGTRSVRGSASGCGTLTVVDAAPDTTPNVFEAINSAVYVTCLDNFPADAELTLFRSPPETAAGPTETSVSSSGDESNSGQGSSDQNDQGSPDQNSDGDQGSPASSNAGLIAGAVVGSVAGVGLIVGAFLLGRRMALRKGTPPVKEEDGGGSSGLSELGDGGLRVEMPDSGMPAELSGHPPFMNELEAGDVSVQAQQPGGVSPATIHSDTTPQGVSPTTPEGQTQPSPGPSSSGVAAAVAPDDGELAEWQSHREAGVGHHGR</sequence>
<reference evidence="4" key="1">
    <citation type="submission" date="2018-03" db="EMBL/GenBank/DDBJ databases">
        <authorList>
            <person name="Guldener U."/>
        </authorList>
    </citation>
    <scope>NUCLEOTIDE SEQUENCE</scope>
</reference>
<keyword evidence="2" id="KW-1133">Transmembrane helix</keyword>
<evidence type="ECO:0000256" key="2">
    <source>
        <dbReference type="SAM" id="Phobius"/>
    </source>
</evidence>
<evidence type="ECO:0000256" key="1">
    <source>
        <dbReference type="SAM" id="MobiDB-lite"/>
    </source>
</evidence>
<keyword evidence="2" id="KW-0812">Transmembrane</keyword>
<gene>
    <name evidence="4" type="ORF">DNG_07070</name>
</gene>
<evidence type="ECO:0000256" key="3">
    <source>
        <dbReference type="SAM" id="SignalP"/>
    </source>
</evidence>
<feature type="chain" id="PRO_5042105258" evidence="3">
    <location>
        <begin position="17"/>
        <end position="366"/>
    </location>
</feature>
<keyword evidence="5" id="KW-1185">Reference proteome</keyword>
<evidence type="ECO:0000313" key="5">
    <source>
        <dbReference type="Proteomes" id="UP001187682"/>
    </source>
</evidence>
<feature type="region of interest" description="Disordered" evidence="1">
    <location>
        <begin position="161"/>
        <end position="209"/>
    </location>
</feature>
<feature type="transmembrane region" description="Helical" evidence="2">
    <location>
        <begin position="214"/>
        <end position="235"/>
    </location>
</feature>
<accession>A0AAE8N107</accession>